<dbReference type="InterPro" id="IPR002575">
    <property type="entry name" value="Aminoglycoside_PTrfase"/>
</dbReference>
<dbReference type="Gene3D" id="3.90.1200.10">
    <property type="match status" value="1"/>
</dbReference>
<dbReference type="RefSeq" id="WP_039251711.1">
    <property type="nucleotide sequence ID" value="NZ_JENJ01000001.1"/>
</dbReference>
<dbReference type="GO" id="GO:0042601">
    <property type="term" value="C:endospore-forming forespore"/>
    <property type="evidence" value="ECO:0007669"/>
    <property type="project" value="TreeGrafter"/>
</dbReference>
<dbReference type="Pfam" id="PF01636">
    <property type="entry name" value="APH"/>
    <property type="match status" value="1"/>
</dbReference>
<organism evidence="2 3">
    <name type="scientific">Clostridium novyi A str. 4552</name>
    <dbReference type="NCBI Taxonomy" id="1444289"/>
    <lineage>
        <taxon>Bacteria</taxon>
        <taxon>Bacillati</taxon>
        <taxon>Bacillota</taxon>
        <taxon>Clostridia</taxon>
        <taxon>Eubacteriales</taxon>
        <taxon>Clostridiaceae</taxon>
        <taxon>Clostridium</taxon>
    </lineage>
</organism>
<dbReference type="Gene3D" id="3.30.200.20">
    <property type="entry name" value="Phosphorylase Kinase, domain 1"/>
    <property type="match status" value="1"/>
</dbReference>
<evidence type="ECO:0000259" key="1">
    <source>
        <dbReference type="Pfam" id="PF01636"/>
    </source>
</evidence>
<dbReference type="SUPFAM" id="SSF56112">
    <property type="entry name" value="Protein kinase-like (PK-like)"/>
    <property type="match status" value="1"/>
</dbReference>
<comment type="caution">
    <text evidence="2">The sequence shown here is derived from an EMBL/GenBank/DDBJ whole genome shotgun (WGS) entry which is preliminary data.</text>
</comment>
<feature type="domain" description="Aminoglycoside phosphotransferase" evidence="1">
    <location>
        <begin position="192"/>
        <end position="256"/>
    </location>
</feature>
<evidence type="ECO:0000313" key="2">
    <source>
        <dbReference type="EMBL" id="KGM98400.1"/>
    </source>
</evidence>
<keyword evidence="2" id="KW-0167">Capsid protein</keyword>
<evidence type="ECO:0000313" key="3">
    <source>
        <dbReference type="Proteomes" id="UP000030012"/>
    </source>
</evidence>
<dbReference type="PANTHER" id="PTHR39179:SF1">
    <property type="entry name" value="SPORE COAT PROTEIN I"/>
    <property type="match status" value="1"/>
</dbReference>
<dbReference type="InterPro" id="IPR047175">
    <property type="entry name" value="CotS-like"/>
</dbReference>
<proteinExistence type="predicted"/>
<accession>A0A0A0IFN2</accession>
<dbReference type="AlphaFoldDB" id="A0A0A0IFN2"/>
<name>A0A0A0IFN2_CLONO</name>
<gene>
    <name evidence="2" type="ORF">Z968_00160</name>
</gene>
<dbReference type="InterPro" id="IPR014255">
    <property type="entry name" value="Spore_coat_CotS"/>
</dbReference>
<dbReference type="Proteomes" id="UP000030012">
    <property type="component" value="Unassembled WGS sequence"/>
</dbReference>
<dbReference type="EMBL" id="JENJ01000001">
    <property type="protein sequence ID" value="KGM98400.1"/>
    <property type="molecule type" value="Genomic_DNA"/>
</dbReference>
<keyword evidence="2" id="KW-0946">Virion</keyword>
<protein>
    <submittedName>
        <fullName evidence="2">Spore coat protein</fullName>
    </submittedName>
</protein>
<dbReference type="PANTHER" id="PTHR39179">
    <property type="entry name" value="SPORE COAT PROTEIN I"/>
    <property type="match status" value="1"/>
</dbReference>
<dbReference type="OrthoDB" id="9771902at2"/>
<reference evidence="2 3" key="1">
    <citation type="submission" date="2014-01" db="EMBL/GenBank/DDBJ databases">
        <title>Plasmidome dynamics in the species complex Clostridium novyi sensu lato converts strains of independent lineages into distinctly different pathogens.</title>
        <authorList>
            <person name="Skarin H."/>
            <person name="Segerman B."/>
        </authorList>
    </citation>
    <scope>NUCLEOTIDE SEQUENCE [LARGE SCALE GENOMIC DNA]</scope>
    <source>
        <strain evidence="2 3">4552</strain>
    </source>
</reference>
<sequence>METEELRNLLQREYEINITSIEKIKSIYRVVADNKEFCLKVIGYEFGHFFFILNVIKHLQNNGFCKIPELIKNKNGIDYIKIENKYAYFTPWIKARQSNYDNPIDLNIATKKLAELHLKSRGFNVTENMNPRIGWLRWIKTYKTRKNEILDFKSRINKKYKKSKFDCMYLGIMDEEIKRADRAIFNLSKSNYIEKMKKEILYRGFCHHDYAYHNVLIDDKNCVNIIDFDYCMLDTHLHDLSSLLIRRMKYGKWDTKNASEILEIYNSINKVEYDDVAIMAAFMEFPQDYWQRGIQYYWEEKPWGEEFFIKKLERYIEDREEKEQFIEDFRNKGIERL</sequence>
<dbReference type="InterPro" id="IPR011009">
    <property type="entry name" value="Kinase-like_dom_sf"/>
</dbReference>
<dbReference type="NCBIfam" id="TIGR02906">
    <property type="entry name" value="spore_CotS"/>
    <property type="match status" value="1"/>
</dbReference>